<sequence>MAANASEYFEIASDWTGRAITISAVAVHQLGAMSSMLCRSGGRVGLIFASEPGPDEPNGGLYVDRVVVFDREHQPNMAVPGEVAIP</sequence>
<comment type="caution">
    <text evidence="1">The sequence shown here is derived from an EMBL/GenBank/DDBJ whole genome shotgun (WGS) entry which is preliminary data.</text>
</comment>
<keyword evidence="2" id="KW-1185">Reference proteome</keyword>
<accession>A0ACC1HEY6</accession>
<dbReference type="Proteomes" id="UP001145114">
    <property type="component" value="Unassembled WGS sequence"/>
</dbReference>
<evidence type="ECO:0000313" key="1">
    <source>
        <dbReference type="EMBL" id="KAJ1675148.1"/>
    </source>
</evidence>
<dbReference type="EMBL" id="JAMZIH010005458">
    <property type="protein sequence ID" value="KAJ1675148.1"/>
    <property type="molecule type" value="Genomic_DNA"/>
</dbReference>
<protein>
    <submittedName>
        <fullName evidence="1">Uncharacterized protein</fullName>
    </submittedName>
</protein>
<organism evidence="1 2">
    <name type="scientific">Spiromyces aspiralis</name>
    <dbReference type="NCBI Taxonomy" id="68401"/>
    <lineage>
        <taxon>Eukaryota</taxon>
        <taxon>Fungi</taxon>
        <taxon>Fungi incertae sedis</taxon>
        <taxon>Zoopagomycota</taxon>
        <taxon>Kickxellomycotina</taxon>
        <taxon>Kickxellomycetes</taxon>
        <taxon>Kickxellales</taxon>
        <taxon>Kickxellaceae</taxon>
        <taxon>Spiromyces</taxon>
    </lineage>
</organism>
<gene>
    <name evidence="1" type="ORF">EV182_001835</name>
</gene>
<evidence type="ECO:0000313" key="2">
    <source>
        <dbReference type="Proteomes" id="UP001145114"/>
    </source>
</evidence>
<reference evidence="1" key="1">
    <citation type="submission" date="2022-06" db="EMBL/GenBank/DDBJ databases">
        <title>Phylogenomic reconstructions and comparative analyses of Kickxellomycotina fungi.</title>
        <authorList>
            <person name="Reynolds N.K."/>
            <person name="Stajich J.E."/>
            <person name="Barry K."/>
            <person name="Grigoriev I.V."/>
            <person name="Crous P."/>
            <person name="Smith M.E."/>
        </authorList>
    </citation>
    <scope>NUCLEOTIDE SEQUENCE</scope>
    <source>
        <strain evidence="1">RSA 2271</strain>
    </source>
</reference>
<name>A0ACC1HEY6_9FUNG</name>
<feature type="non-terminal residue" evidence="1">
    <location>
        <position position="86"/>
    </location>
</feature>
<proteinExistence type="predicted"/>